<organism evidence="1 2">
    <name type="scientific">Klebsiella phage ZCKP1</name>
    <dbReference type="NCBI Taxonomy" id="2201417"/>
    <lineage>
        <taxon>Viruses</taxon>
        <taxon>Duplodnaviria</taxon>
        <taxon>Heunggongvirae</taxon>
        <taxon>Uroviricota</taxon>
        <taxon>Caudoviricetes</taxon>
        <taxon>Stephanstirmvirinae</taxon>
        <taxon>Phapecoctavirus</taxon>
        <taxon>Phapecoctavirus ZCKP1</taxon>
        <taxon>Klebsiella virus ZCKP1</taxon>
    </lineage>
</organism>
<evidence type="ECO:0000313" key="2">
    <source>
        <dbReference type="Proteomes" id="UP000250540"/>
    </source>
</evidence>
<evidence type="ECO:0000313" key="1">
    <source>
        <dbReference type="EMBL" id="AWY08199.1"/>
    </source>
</evidence>
<dbReference type="Proteomes" id="UP000250540">
    <property type="component" value="Segment"/>
</dbReference>
<reference evidence="1 2" key="1">
    <citation type="submission" date="2018-04" db="EMBL/GenBank/DDBJ databases">
        <title>Bacteriophage ZCKP1: a potential treatment for Klebsiella pneumoniae isolated from Egyptian diabetic foot patients.</title>
        <authorList>
            <person name="Taha O.A."/>
            <person name="Connerton P.L."/>
            <person name="Connerton I.F."/>
            <person name="El-Shibiny A."/>
        </authorList>
    </citation>
    <scope>NUCLEOTIDE SEQUENCE [LARGE SCALE GENOMIC DNA]</scope>
</reference>
<dbReference type="InterPro" id="IPR055749">
    <property type="entry name" value="DUF7325"/>
</dbReference>
<accession>A0A2Z4QDV0</accession>
<dbReference type="Pfam" id="PF24011">
    <property type="entry name" value="DUF7325"/>
    <property type="match status" value="1"/>
</dbReference>
<dbReference type="RefSeq" id="YP_009803477.1">
    <property type="nucleotide sequence ID" value="NC_047994.1"/>
</dbReference>
<sequence length="97" mass="10919">MMNITLATKNISETINGFGVIVALHGNNEKWLASFEEDRQHNIILDAPIKVMHIVGESKVLTSSRSKEQITNELVKLLDNVLNMFDNAPIDTKRVLM</sequence>
<dbReference type="EMBL" id="MH252123">
    <property type="protein sequence ID" value="AWY08199.1"/>
    <property type="molecule type" value="Genomic_DNA"/>
</dbReference>
<keyword evidence="2" id="KW-1185">Reference proteome</keyword>
<proteinExistence type="predicted"/>
<dbReference type="KEGG" id="vg:54994040"/>
<name>A0A2Z4QDV0_9CAUD</name>
<dbReference type="GeneID" id="54994040"/>
<protein>
    <submittedName>
        <fullName evidence="1">Uncharacterized protein</fullName>
    </submittedName>
</protein>